<dbReference type="Gene3D" id="1.10.287.130">
    <property type="match status" value="1"/>
</dbReference>
<dbReference type="SMART" id="SM00387">
    <property type="entry name" value="HATPase_c"/>
    <property type="match status" value="1"/>
</dbReference>
<dbReference type="InterPro" id="IPR036890">
    <property type="entry name" value="HATPase_C_sf"/>
</dbReference>
<comment type="caution">
    <text evidence="9">The sequence shown here is derived from an EMBL/GenBank/DDBJ whole genome shotgun (WGS) entry which is preliminary data.</text>
</comment>
<dbReference type="Pfam" id="PF13424">
    <property type="entry name" value="TPR_12"/>
    <property type="match status" value="1"/>
</dbReference>
<dbReference type="PROSITE" id="PS50109">
    <property type="entry name" value="HIS_KIN"/>
    <property type="match status" value="1"/>
</dbReference>
<dbReference type="SUPFAM" id="SSF55874">
    <property type="entry name" value="ATPase domain of HSP90 chaperone/DNA topoisomerase II/histidine kinase"/>
    <property type="match status" value="1"/>
</dbReference>
<protein>
    <recommendedName>
        <fullName evidence="2">histidine kinase</fullName>
        <ecNumber evidence="2">2.7.13.3</ecNumber>
    </recommendedName>
</protein>
<evidence type="ECO:0000256" key="6">
    <source>
        <dbReference type="ARBA" id="ARBA00023012"/>
    </source>
</evidence>
<evidence type="ECO:0000256" key="2">
    <source>
        <dbReference type="ARBA" id="ARBA00012438"/>
    </source>
</evidence>
<dbReference type="SMART" id="SM00028">
    <property type="entry name" value="TPR"/>
    <property type="match status" value="5"/>
</dbReference>
<dbReference type="RefSeq" id="WP_201431078.1">
    <property type="nucleotide sequence ID" value="NZ_JAEQBW010000003.1"/>
</dbReference>
<dbReference type="Gene3D" id="3.30.565.10">
    <property type="entry name" value="Histidine kinase-like ATPase, C-terminal domain"/>
    <property type="match status" value="1"/>
</dbReference>
<dbReference type="PANTHER" id="PTHR43711:SF1">
    <property type="entry name" value="HISTIDINE KINASE 1"/>
    <property type="match status" value="1"/>
</dbReference>
<dbReference type="AlphaFoldDB" id="A0A934WYU1"/>
<dbReference type="Pfam" id="PF00512">
    <property type="entry name" value="HisKA"/>
    <property type="match status" value="1"/>
</dbReference>
<accession>A0A934WYU1</accession>
<keyword evidence="7" id="KW-1133">Transmembrane helix</keyword>
<dbReference type="EC" id="2.7.13.3" evidence="2"/>
<dbReference type="InterPro" id="IPR050736">
    <property type="entry name" value="Sensor_HK_Regulatory"/>
</dbReference>
<organism evidence="9 10">
    <name type="scientific">Marivirga aurantiaca</name>
    <dbReference type="NCBI Taxonomy" id="2802615"/>
    <lineage>
        <taxon>Bacteria</taxon>
        <taxon>Pseudomonadati</taxon>
        <taxon>Bacteroidota</taxon>
        <taxon>Cytophagia</taxon>
        <taxon>Cytophagales</taxon>
        <taxon>Marivirgaceae</taxon>
        <taxon>Marivirga</taxon>
    </lineage>
</organism>
<keyword evidence="4" id="KW-0808">Transferase</keyword>
<feature type="transmembrane region" description="Helical" evidence="7">
    <location>
        <begin position="395"/>
        <end position="415"/>
    </location>
</feature>
<evidence type="ECO:0000256" key="3">
    <source>
        <dbReference type="ARBA" id="ARBA00022553"/>
    </source>
</evidence>
<evidence type="ECO:0000256" key="5">
    <source>
        <dbReference type="ARBA" id="ARBA00022777"/>
    </source>
</evidence>
<dbReference type="EMBL" id="JAEQBW010000003">
    <property type="protein sequence ID" value="MBK6265416.1"/>
    <property type="molecule type" value="Genomic_DNA"/>
</dbReference>
<dbReference type="SUPFAM" id="SSF47384">
    <property type="entry name" value="Homodimeric domain of signal transducing histidine kinase"/>
    <property type="match status" value="1"/>
</dbReference>
<evidence type="ECO:0000313" key="10">
    <source>
        <dbReference type="Proteomes" id="UP000611723"/>
    </source>
</evidence>
<keyword evidence="3" id="KW-0597">Phosphoprotein</keyword>
<dbReference type="SMART" id="SM00388">
    <property type="entry name" value="HisKA"/>
    <property type="match status" value="1"/>
</dbReference>
<dbReference type="Pfam" id="PF02518">
    <property type="entry name" value="HATPase_c"/>
    <property type="match status" value="1"/>
</dbReference>
<comment type="catalytic activity">
    <reaction evidence="1">
        <text>ATP + protein L-histidine = ADP + protein N-phospho-L-histidine.</text>
        <dbReference type="EC" id="2.7.13.3"/>
    </reaction>
</comment>
<dbReference type="SUPFAM" id="SSF48452">
    <property type="entry name" value="TPR-like"/>
    <property type="match status" value="2"/>
</dbReference>
<keyword evidence="7" id="KW-0472">Membrane</keyword>
<keyword evidence="10" id="KW-1185">Reference proteome</keyword>
<dbReference type="InterPro" id="IPR011990">
    <property type="entry name" value="TPR-like_helical_dom_sf"/>
</dbReference>
<evidence type="ECO:0000259" key="8">
    <source>
        <dbReference type="PROSITE" id="PS50109"/>
    </source>
</evidence>
<evidence type="ECO:0000256" key="4">
    <source>
        <dbReference type="ARBA" id="ARBA00022679"/>
    </source>
</evidence>
<keyword evidence="6" id="KW-0902">Two-component regulatory system</keyword>
<dbReference type="Gene3D" id="1.25.40.10">
    <property type="entry name" value="Tetratricopeptide repeat domain"/>
    <property type="match status" value="2"/>
</dbReference>
<dbReference type="PANTHER" id="PTHR43711">
    <property type="entry name" value="TWO-COMPONENT HISTIDINE KINASE"/>
    <property type="match status" value="1"/>
</dbReference>
<sequence length="664" mass="76145">MKNIGFLLLLLFFVIPLYSQHLPDSIQSLIDNSAISDSLKVSVLNEFSELAIRADPKQNYAALQQALSLQDKVGNYQKGITYINWGIYHLYKNEFEKTDSIFNAALNFCELSGDERCIGLAYSELGNLNYYQQNDTLAMRYWLQCVKIFERLNDEYRLARLYNNLSILYSIIDDHEKAFEFLEKSVWMKEKIGDDRGLGSGYYNLGRTYYLMGQKDSAQIYLRKSRLIREKFDDKRGLSITYGTMGLNFKDLDQKDSALHYIRKAIHLDLVLNDSIALEDDQIGLLEILIHFNENEEAIKLGSILASSTNRVNKYKAYESLSTASAQLGRYKDAYNYHLQFSMYKDSIFNADRTAIIDELEKRYDTEKKEQQIAGLEQKNRINELQSRQEKQYRYFLILTAFTLVLMIGLVYSRYRIKIKSERKLSVKNEQLSELNNTKNRLFSIIAHDLKSPLSAFSMLVGALKENSGNLSRAELDEYLNTILDSSEDINKLLINLLDWARIQSNNMIYKPEDEDIQKVVDKAYEPLRLSAKLKNLSFINETSGLGYFDDIMIITIIRNLISNAIKFTPEGGSIAVFNEDQNGYNIIVVKDTGIGMNKKEMAELFESKRLSSSSKNGTGLGLIICRDLVEKHGGKIEVESKVGEGSVFKILLPVKQEQMQVAS</sequence>
<dbReference type="Pfam" id="PF13181">
    <property type="entry name" value="TPR_8"/>
    <property type="match status" value="1"/>
</dbReference>
<dbReference type="GO" id="GO:0000155">
    <property type="term" value="F:phosphorelay sensor kinase activity"/>
    <property type="evidence" value="ECO:0007669"/>
    <property type="project" value="InterPro"/>
</dbReference>
<gene>
    <name evidence="9" type="ORF">JKA74_10240</name>
</gene>
<dbReference type="InterPro" id="IPR004358">
    <property type="entry name" value="Sig_transdc_His_kin-like_C"/>
</dbReference>
<feature type="domain" description="Histidine kinase" evidence="8">
    <location>
        <begin position="445"/>
        <end position="657"/>
    </location>
</feature>
<evidence type="ECO:0000256" key="7">
    <source>
        <dbReference type="SAM" id="Phobius"/>
    </source>
</evidence>
<dbReference type="InterPro" id="IPR003594">
    <property type="entry name" value="HATPase_dom"/>
</dbReference>
<dbReference type="Proteomes" id="UP000611723">
    <property type="component" value="Unassembled WGS sequence"/>
</dbReference>
<keyword evidence="7" id="KW-0812">Transmembrane</keyword>
<evidence type="ECO:0000313" key="9">
    <source>
        <dbReference type="EMBL" id="MBK6265416.1"/>
    </source>
</evidence>
<keyword evidence="5 9" id="KW-0418">Kinase</keyword>
<evidence type="ECO:0000256" key="1">
    <source>
        <dbReference type="ARBA" id="ARBA00000085"/>
    </source>
</evidence>
<name>A0A934WYU1_9BACT</name>
<dbReference type="PRINTS" id="PR00344">
    <property type="entry name" value="BCTRLSENSOR"/>
</dbReference>
<dbReference type="InterPro" id="IPR005467">
    <property type="entry name" value="His_kinase_dom"/>
</dbReference>
<dbReference type="InterPro" id="IPR003661">
    <property type="entry name" value="HisK_dim/P_dom"/>
</dbReference>
<dbReference type="InterPro" id="IPR036097">
    <property type="entry name" value="HisK_dim/P_sf"/>
</dbReference>
<reference evidence="9" key="1">
    <citation type="submission" date="2021-01" db="EMBL/GenBank/DDBJ databases">
        <title>Marivirga aurantiaca sp. nov., isolated from intertidal surface sediments.</title>
        <authorList>
            <person name="Zhang M."/>
        </authorList>
    </citation>
    <scope>NUCLEOTIDE SEQUENCE</scope>
    <source>
        <strain evidence="9">S37H4</strain>
    </source>
</reference>
<dbReference type="CDD" id="cd00082">
    <property type="entry name" value="HisKA"/>
    <property type="match status" value="1"/>
</dbReference>
<proteinExistence type="predicted"/>
<dbReference type="InterPro" id="IPR019734">
    <property type="entry name" value="TPR_rpt"/>
</dbReference>